<dbReference type="RefSeq" id="WP_268042020.1">
    <property type="nucleotide sequence ID" value="NZ_CP104064.1"/>
</dbReference>
<accession>A0ABY6YX85</accession>
<organism evidence="1 2">
    <name type="scientific">Alicyclobacillus dauci</name>
    <dbReference type="NCBI Taxonomy" id="1475485"/>
    <lineage>
        <taxon>Bacteria</taxon>
        <taxon>Bacillati</taxon>
        <taxon>Bacillota</taxon>
        <taxon>Bacilli</taxon>
        <taxon>Bacillales</taxon>
        <taxon>Alicyclobacillaceae</taxon>
        <taxon>Alicyclobacillus</taxon>
    </lineage>
</organism>
<evidence type="ECO:0000313" key="2">
    <source>
        <dbReference type="Proteomes" id="UP001164803"/>
    </source>
</evidence>
<sequence>MSHYDFRILGKEHAAYPNQLDCTHNCTYIIQLLNPATGEIELELCPLSAEQFVGVLLEVIESCHLSA</sequence>
<evidence type="ECO:0000313" key="1">
    <source>
        <dbReference type="EMBL" id="WAH35116.1"/>
    </source>
</evidence>
<keyword evidence="2" id="KW-1185">Reference proteome</keyword>
<dbReference type="EMBL" id="CP104064">
    <property type="protein sequence ID" value="WAH35116.1"/>
    <property type="molecule type" value="Genomic_DNA"/>
</dbReference>
<proteinExistence type="predicted"/>
<name>A0ABY6YX85_9BACL</name>
<protein>
    <submittedName>
        <fullName evidence="1">Uncharacterized protein</fullName>
    </submittedName>
</protein>
<gene>
    <name evidence="1" type="ORF">NZD86_12375</name>
</gene>
<dbReference type="Proteomes" id="UP001164803">
    <property type="component" value="Chromosome"/>
</dbReference>
<reference evidence="1" key="1">
    <citation type="submission" date="2022-08" db="EMBL/GenBank/DDBJ databases">
        <title>Alicyclobacillus dauci DSM2870, complete genome.</title>
        <authorList>
            <person name="Wang Q."/>
            <person name="Cai R."/>
            <person name="Wang Z."/>
        </authorList>
    </citation>
    <scope>NUCLEOTIDE SEQUENCE</scope>
    <source>
        <strain evidence="1">DSM 28700</strain>
    </source>
</reference>